<keyword evidence="6" id="KW-1185">Reference proteome</keyword>
<gene>
    <name evidence="7" type="primary">LOC110792229</name>
</gene>
<comment type="similarity">
    <text evidence="2">Belongs to the VPS35L family.</text>
</comment>
<dbReference type="GO" id="GO:0015031">
    <property type="term" value="P:protein transport"/>
    <property type="evidence" value="ECO:0007669"/>
    <property type="project" value="UniProtKB-KW"/>
</dbReference>
<dbReference type="GO" id="GO:0005768">
    <property type="term" value="C:endosome"/>
    <property type="evidence" value="ECO:0000318"/>
    <property type="project" value="GO_Central"/>
</dbReference>
<comment type="subcellular location">
    <subcellularLocation>
        <location evidence="1">Endosome</location>
    </subcellularLocation>
</comment>
<dbReference type="AlphaFoldDB" id="A0A9R0IPP2"/>
<keyword evidence="4" id="KW-0967">Endosome</keyword>
<protein>
    <submittedName>
        <fullName evidence="7">Uncharacterized protein isoform X1</fullName>
    </submittedName>
</protein>
<dbReference type="OrthoDB" id="1734063at2759"/>
<evidence type="ECO:0000256" key="1">
    <source>
        <dbReference type="ARBA" id="ARBA00004177"/>
    </source>
</evidence>
<evidence type="ECO:0000313" key="7">
    <source>
        <dbReference type="RefSeq" id="XP_021852738.1"/>
    </source>
</evidence>
<keyword evidence="5" id="KW-0653">Protein transport</keyword>
<evidence type="ECO:0000256" key="3">
    <source>
        <dbReference type="ARBA" id="ARBA00022448"/>
    </source>
</evidence>
<name>A0A9R0IPP2_SPIOL</name>
<accession>A0A9R0IPP2</accession>
<evidence type="ECO:0000256" key="5">
    <source>
        <dbReference type="ARBA" id="ARBA00022927"/>
    </source>
</evidence>
<keyword evidence="3" id="KW-0813">Transport</keyword>
<dbReference type="GeneID" id="110792229"/>
<dbReference type="KEGG" id="soe:110792229"/>
<reference evidence="6" key="1">
    <citation type="journal article" date="2021" name="Nat. Commun.">
        <title>Genomic analyses provide insights into spinach domestication and the genetic basis of agronomic traits.</title>
        <authorList>
            <person name="Cai X."/>
            <person name="Sun X."/>
            <person name="Xu C."/>
            <person name="Sun H."/>
            <person name="Wang X."/>
            <person name="Ge C."/>
            <person name="Zhang Z."/>
            <person name="Wang Q."/>
            <person name="Fei Z."/>
            <person name="Jiao C."/>
            <person name="Wang Q."/>
        </authorList>
    </citation>
    <scope>NUCLEOTIDE SEQUENCE [LARGE SCALE GENOMIC DNA]</scope>
    <source>
        <strain evidence="6">cv. Varoflay</strain>
    </source>
</reference>
<dbReference type="InterPro" id="IPR029705">
    <property type="entry name" value="VPS35L"/>
</dbReference>
<dbReference type="Proteomes" id="UP000813463">
    <property type="component" value="Chromosome 4"/>
</dbReference>
<organism evidence="6 7">
    <name type="scientific">Spinacia oleracea</name>
    <name type="common">Spinach</name>
    <dbReference type="NCBI Taxonomy" id="3562"/>
    <lineage>
        <taxon>Eukaryota</taxon>
        <taxon>Viridiplantae</taxon>
        <taxon>Streptophyta</taxon>
        <taxon>Embryophyta</taxon>
        <taxon>Tracheophyta</taxon>
        <taxon>Spermatophyta</taxon>
        <taxon>Magnoliopsida</taxon>
        <taxon>eudicotyledons</taxon>
        <taxon>Gunneridae</taxon>
        <taxon>Pentapetalae</taxon>
        <taxon>Caryophyllales</taxon>
        <taxon>Chenopodiaceae</taxon>
        <taxon>Chenopodioideae</taxon>
        <taxon>Anserineae</taxon>
        <taxon>Spinacia</taxon>
    </lineage>
</organism>
<dbReference type="RefSeq" id="XP_021852738.1">
    <property type="nucleotide sequence ID" value="XM_021997046.2"/>
</dbReference>
<sequence length="928" mass="104247">MADTDSSEPAKSDAIVVKFRARNYAAEATAHSLPRVPADLHPLSYAPFLSPQVVAIDEEKHGTLDPLRAPCRSVVVPSKDLENARRASKPEISGSDAAQLLGKEWTTFKRFLVQKFPPSKTVAVSSIANLVIGSHKVYEKSNAHLDELDDPQGSAEEDVTFITQQEYTARLSDMKTDILSSWDAGDHFKSLKLSVKVARLLRDTDLLQFYPTLFTQVTDILDMLGDMVIERIKRKAEFTEDGTQIRALPEDFQARDVCSEAKETCHNWFCKIGSIRDLLPRIYLELAILPCWRFLLDDSTDVIQRLLAMMRGLGNPLASAYCHLYLVYSVQKLPARHNGYLITCIRDISLLMVPIVSSKVTIEDINSESRQVLVHLMEPPMEYIMKCIFKDHQQGCNILAELGVTRNLSELFGEYSCVSLLLHHLLKELPPEAFRSNILHILDLIERGIGSSFDQCVNFRLLGFRLYETDAPVEIVNVVLERVIQDVSQYQDLDSYLKVVDGYVDIVLQNQMKIQLEMLLEGIAERACNKWINDCELESLKSVFIKILSHTKCLENILELNFFAEIIDVMRGTAKNAINMRLLEIATRNGYIRCPTTVQFLFEVGQGLRNCNGFLSMLDSDNQHLDRLLSRFVHMVDFGTEWELHLTFLIEFRANFASADEMKETLVHRSNWLVMKALKDSKQLVSFGKSCLAFSEATIPSIANPVKQLFLYLETAEVALTIGLVCHSDGLIDSAICSLQSVVGGTPLDVDRIICIIQKLCSLLIMVPGNPIRGVTYISKSLLSLVNSNALRITARLKVRTLSANIILLAALSQHKLPYSPGDMKEVPGNDLLYFDDPSYQEELASFCRHLLQDMILAIKEEASPITRGSLALEACNSIASVLEIDDNVLCICNELMEIAGSCLSKEHFYLLSTSKLFVANHLRNLSV</sequence>
<reference evidence="7" key="2">
    <citation type="submission" date="2025-08" db="UniProtKB">
        <authorList>
            <consortium name="RefSeq"/>
        </authorList>
    </citation>
    <scope>IDENTIFICATION</scope>
    <source>
        <tissue evidence="7">Leaf</tissue>
    </source>
</reference>
<evidence type="ECO:0000256" key="2">
    <source>
        <dbReference type="ARBA" id="ARBA00010704"/>
    </source>
</evidence>
<evidence type="ECO:0000256" key="4">
    <source>
        <dbReference type="ARBA" id="ARBA00022753"/>
    </source>
</evidence>
<dbReference type="GO" id="GO:0032456">
    <property type="term" value="P:endocytic recycling"/>
    <property type="evidence" value="ECO:0000318"/>
    <property type="project" value="GO_Central"/>
</dbReference>
<evidence type="ECO:0000313" key="6">
    <source>
        <dbReference type="Proteomes" id="UP000813463"/>
    </source>
</evidence>
<dbReference type="PANTHER" id="PTHR13673">
    <property type="entry name" value="ESOPHAGEAL CANCER ASSOCIATED PROTEIN"/>
    <property type="match status" value="1"/>
</dbReference>
<proteinExistence type="inferred from homology"/>
<dbReference type="PANTHER" id="PTHR13673:SF0">
    <property type="entry name" value="VPS35 ENDOSOMAL PROTEIN-SORTING FACTOR-LIKE"/>
    <property type="match status" value="1"/>
</dbReference>